<gene>
    <name evidence="2" type="ORF">Cpap_2687</name>
</gene>
<dbReference type="SUPFAM" id="SSF54001">
    <property type="entry name" value="Cysteine proteinases"/>
    <property type="match status" value="1"/>
</dbReference>
<dbReference type="InterPro" id="IPR039564">
    <property type="entry name" value="Peptidase_C39-like"/>
</dbReference>
<protein>
    <recommendedName>
        <fullName evidence="1">Peptidase C39-like domain-containing protein</fullName>
    </recommendedName>
</protein>
<reference evidence="2" key="1">
    <citation type="submission" date="2009-07" db="EMBL/GenBank/DDBJ databases">
        <authorList>
            <consortium name="US DOE Joint Genome Institute (JGI-PGF)"/>
            <person name="Lucas S."/>
            <person name="Copeland A."/>
            <person name="Lapidus A."/>
            <person name="Glavina del Rio T."/>
            <person name="Tice H."/>
            <person name="Bruce D."/>
            <person name="Goodwin L."/>
            <person name="Pitluck S."/>
            <person name="Larimer F."/>
            <person name="Land M.L."/>
            <person name="Mouttaki H."/>
            <person name="He Z."/>
            <person name="Zhou J."/>
            <person name="Hemme C.L."/>
        </authorList>
    </citation>
    <scope>NUCLEOTIDE SEQUENCE</scope>
    <source>
        <strain evidence="2">DSM 2782</strain>
    </source>
</reference>
<dbReference type="STRING" id="588581.Cpap_2687"/>
<dbReference type="Gene3D" id="3.90.70.10">
    <property type="entry name" value="Cysteine proteinases"/>
    <property type="match status" value="1"/>
</dbReference>
<dbReference type="RefSeq" id="WP_004618800.1">
    <property type="nucleotide sequence ID" value="NZ_ACXX02000005.1"/>
</dbReference>
<dbReference type="Proteomes" id="UP000003860">
    <property type="component" value="Unassembled WGS sequence"/>
</dbReference>
<evidence type="ECO:0000313" key="2">
    <source>
        <dbReference type="EMBL" id="EGD48001.1"/>
    </source>
</evidence>
<evidence type="ECO:0000259" key="1">
    <source>
        <dbReference type="Pfam" id="PF13529"/>
    </source>
</evidence>
<feature type="domain" description="Peptidase C39-like" evidence="1">
    <location>
        <begin position="48"/>
        <end position="141"/>
    </location>
</feature>
<dbReference type="Pfam" id="PF13529">
    <property type="entry name" value="Peptidase_C39_2"/>
    <property type="match status" value="1"/>
</dbReference>
<dbReference type="OrthoDB" id="2630463at2"/>
<proteinExistence type="predicted"/>
<name>F1TC86_9FIRM</name>
<dbReference type="InterPro" id="IPR038765">
    <property type="entry name" value="Papain-like_cys_pep_sf"/>
</dbReference>
<dbReference type="EMBL" id="ACXX02000005">
    <property type="protein sequence ID" value="EGD48001.1"/>
    <property type="molecule type" value="Genomic_DNA"/>
</dbReference>
<reference evidence="2" key="2">
    <citation type="submission" date="2011-01" db="EMBL/GenBank/DDBJ databases">
        <title>The Non-contiguous Finished genome of Clostridium papyrosolvens.</title>
        <authorList>
            <person name="Lucas S."/>
            <person name="Copeland A."/>
            <person name="Lapidus A."/>
            <person name="Cheng J.-F."/>
            <person name="Goodwin L."/>
            <person name="Pitluck S."/>
            <person name="Misra M."/>
            <person name="Chertkov O."/>
            <person name="Detter J.C."/>
            <person name="Han C."/>
            <person name="Tapia R."/>
            <person name="Land M."/>
            <person name="Hauser L."/>
            <person name="Kyrpides N."/>
            <person name="Ivanova N."/>
            <person name="Pagani I."/>
            <person name="Mouttaki H."/>
            <person name="He Z."/>
            <person name="Zhou J."/>
            <person name="Hemme C.L."/>
            <person name="Woyke T."/>
        </authorList>
    </citation>
    <scope>NUCLEOTIDE SEQUENCE [LARGE SCALE GENOMIC DNA]</scope>
    <source>
        <strain evidence="2">DSM 2782</strain>
    </source>
</reference>
<dbReference type="AlphaFoldDB" id="F1TC86"/>
<accession>F1TC86</accession>
<evidence type="ECO:0000313" key="3">
    <source>
        <dbReference type="Proteomes" id="UP000003860"/>
    </source>
</evidence>
<organism evidence="2 3">
    <name type="scientific">Ruminiclostridium papyrosolvens DSM 2782</name>
    <dbReference type="NCBI Taxonomy" id="588581"/>
    <lineage>
        <taxon>Bacteria</taxon>
        <taxon>Bacillati</taxon>
        <taxon>Bacillota</taxon>
        <taxon>Clostridia</taxon>
        <taxon>Eubacteriales</taxon>
        <taxon>Oscillospiraceae</taxon>
        <taxon>Ruminiclostridium</taxon>
    </lineage>
</organism>
<keyword evidence="3" id="KW-1185">Reference proteome</keyword>
<comment type="caution">
    <text evidence="2">The sequence shown here is derived from an EMBL/GenBank/DDBJ whole genome shotgun (WGS) entry which is preliminary data.</text>
</comment>
<sequence length="324" mass="37891">MLLDIKPLHGSGYNCLEDLFASTAVWLGREYMLMFERCWDFEYYPPGDSTELLGERIFEGADHYWTSIEKYHGIKGVWYENTENPWELITQEIHEGRPMVINIDAFWIPPAHTFQVQHQNHFILATGYDDAKKEVFYIDPYLSNNLNTISPDILSQSGANYVGLVFKAENRENLNWQEVIMESLLWTSRKKEDGSDCFNSIRLFADEVEGSLNIENEIKGYKFESIIPMFFNLFGIGSNRFKYGRFIHYIAENFELKDLTPVRKRFEKLAWDWYEIRSILMKAGRGTSNDIGSVKRKVTLILRGIADEEEKLYEEILKICGYNG</sequence>
<dbReference type="eggNOG" id="ENOG5032UCZ">
    <property type="taxonomic scope" value="Bacteria"/>
</dbReference>